<evidence type="ECO:0000256" key="3">
    <source>
        <dbReference type="ARBA" id="ARBA00023235"/>
    </source>
</evidence>
<dbReference type="AlphaFoldDB" id="A0A401TEB6"/>
<keyword evidence="2" id="KW-0324">Glycolysis</keyword>
<dbReference type="GO" id="GO:0005829">
    <property type="term" value="C:cytosol"/>
    <property type="evidence" value="ECO:0007669"/>
    <property type="project" value="TreeGrafter"/>
</dbReference>
<dbReference type="Gene3D" id="3.40.50.10490">
    <property type="entry name" value="Glucose-6-phosphate isomerase like protein, domain 1"/>
    <property type="match status" value="1"/>
</dbReference>
<dbReference type="SUPFAM" id="SSF53697">
    <property type="entry name" value="SIS domain"/>
    <property type="match status" value="1"/>
</dbReference>
<dbReference type="OrthoDB" id="5831190at2759"/>
<keyword evidence="3" id="KW-0413">Isomerase</keyword>
<name>A0A401TEB6_CHIPU</name>
<evidence type="ECO:0000313" key="5">
    <source>
        <dbReference type="Proteomes" id="UP000287033"/>
    </source>
</evidence>
<dbReference type="GO" id="GO:0048029">
    <property type="term" value="F:monosaccharide binding"/>
    <property type="evidence" value="ECO:0007669"/>
    <property type="project" value="TreeGrafter"/>
</dbReference>
<dbReference type="STRING" id="137246.A0A401TEB6"/>
<dbReference type="InterPro" id="IPR046348">
    <property type="entry name" value="SIS_dom_sf"/>
</dbReference>
<accession>A0A401TEB6</accession>
<proteinExistence type="predicted"/>
<dbReference type="Proteomes" id="UP000287033">
    <property type="component" value="Unassembled WGS sequence"/>
</dbReference>
<reference evidence="4 5" key="1">
    <citation type="journal article" date="2018" name="Nat. Ecol. Evol.">
        <title>Shark genomes provide insights into elasmobranch evolution and the origin of vertebrates.</title>
        <authorList>
            <person name="Hara Y"/>
            <person name="Yamaguchi K"/>
            <person name="Onimaru K"/>
            <person name="Kadota M"/>
            <person name="Koyanagi M"/>
            <person name="Keeley SD"/>
            <person name="Tatsumi K"/>
            <person name="Tanaka K"/>
            <person name="Motone F"/>
            <person name="Kageyama Y"/>
            <person name="Nozu R"/>
            <person name="Adachi N"/>
            <person name="Nishimura O"/>
            <person name="Nakagawa R"/>
            <person name="Tanegashima C"/>
            <person name="Kiyatake I"/>
            <person name="Matsumoto R"/>
            <person name="Murakumo K"/>
            <person name="Nishida K"/>
            <person name="Terakita A"/>
            <person name="Kuratani S"/>
            <person name="Sato K"/>
            <person name="Hyodo S Kuraku.S."/>
        </authorList>
    </citation>
    <scope>NUCLEOTIDE SEQUENCE [LARGE SCALE GENOMIC DNA]</scope>
</reference>
<dbReference type="GO" id="GO:0097367">
    <property type="term" value="F:carbohydrate derivative binding"/>
    <property type="evidence" value="ECO:0007669"/>
    <property type="project" value="InterPro"/>
</dbReference>
<keyword evidence="5" id="KW-1185">Reference proteome</keyword>
<dbReference type="PANTHER" id="PTHR11469">
    <property type="entry name" value="GLUCOSE-6-PHOSPHATE ISOMERASE"/>
    <property type="match status" value="1"/>
</dbReference>
<dbReference type="PANTHER" id="PTHR11469:SF1">
    <property type="entry name" value="GLUCOSE-6-PHOSPHATE ISOMERASE"/>
    <property type="match status" value="1"/>
</dbReference>
<organism evidence="4 5">
    <name type="scientific">Chiloscyllium punctatum</name>
    <name type="common">Brownbanded bambooshark</name>
    <name type="synonym">Hemiscyllium punctatum</name>
    <dbReference type="NCBI Taxonomy" id="137246"/>
    <lineage>
        <taxon>Eukaryota</taxon>
        <taxon>Metazoa</taxon>
        <taxon>Chordata</taxon>
        <taxon>Craniata</taxon>
        <taxon>Vertebrata</taxon>
        <taxon>Chondrichthyes</taxon>
        <taxon>Elasmobranchii</taxon>
        <taxon>Galeomorphii</taxon>
        <taxon>Galeoidea</taxon>
        <taxon>Orectolobiformes</taxon>
        <taxon>Hemiscylliidae</taxon>
        <taxon>Chiloscyllium</taxon>
    </lineage>
</organism>
<dbReference type="GO" id="GO:0051156">
    <property type="term" value="P:glucose 6-phosphate metabolic process"/>
    <property type="evidence" value="ECO:0007669"/>
    <property type="project" value="TreeGrafter"/>
</dbReference>
<dbReference type="GO" id="GO:0006096">
    <property type="term" value="P:glycolytic process"/>
    <property type="evidence" value="ECO:0007669"/>
    <property type="project" value="UniProtKB-KW"/>
</dbReference>
<dbReference type="GO" id="GO:0004347">
    <property type="term" value="F:glucose-6-phosphate isomerase activity"/>
    <property type="evidence" value="ECO:0007669"/>
    <property type="project" value="InterPro"/>
</dbReference>
<dbReference type="EMBL" id="BEZZ01043643">
    <property type="protein sequence ID" value="GCC40989.1"/>
    <property type="molecule type" value="Genomic_DNA"/>
</dbReference>
<feature type="non-terminal residue" evidence="4">
    <location>
        <position position="1"/>
    </location>
</feature>
<evidence type="ECO:0000256" key="2">
    <source>
        <dbReference type="ARBA" id="ARBA00023152"/>
    </source>
</evidence>
<comment type="caution">
    <text evidence="4">The sequence shown here is derived from an EMBL/GenBank/DDBJ whole genome shotgun (WGS) entry which is preliminary data.</text>
</comment>
<evidence type="ECO:0000313" key="4">
    <source>
        <dbReference type="EMBL" id="GCC40989.1"/>
    </source>
</evidence>
<keyword evidence="1" id="KW-0312">Gluconeogenesis</keyword>
<gene>
    <name evidence="4" type="ORF">chiPu_0024657</name>
</gene>
<sequence>NRAVLHIALRNRSNIPIQVDGKDVMPEVNAVLEKMKKFCQVTVAPTTGVTPTCGNGLEILLPRRRLCLVVAVGLMGWFKQASETLSKSLKLR</sequence>
<evidence type="ECO:0000256" key="1">
    <source>
        <dbReference type="ARBA" id="ARBA00022432"/>
    </source>
</evidence>
<dbReference type="InterPro" id="IPR001672">
    <property type="entry name" value="G6P_Isomerase"/>
</dbReference>
<dbReference type="GO" id="GO:0006094">
    <property type="term" value="P:gluconeogenesis"/>
    <property type="evidence" value="ECO:0007669"/>
    <property type="project" value="UniProtKB-KW"/>
</dbReference>
<protein>
    <submittedName>
        <fullName evidence="4">Uncharacterized protein</fullName>
    </submittedName>
</protein>
<dbReference type="Pfam" id="PF00342">
    <property type="entry name" value="PGI"/>
    <property type="match status" value="1"/>
</dbReference>